<dbReference type="eggNOG" id="KOG3598">
    <property type="taxonomic scope" value="Eukaryota"/>
</dbReference>
<keyword evidence="5" id="KW-0010">Activator</keyword>
<dbReference type="GO" id="GO:0006357">
    <property type="term" value="P:regulation of transcription by RNA polymerase II"/>
    <property type="evidence" value="ECO:0007669"/>
    <property type="project" value="InterPro"/>
</dbReference>
<feature type="region of interest" description="Disordered" evidence="9">
    <location>
        <begin position="1379"/>
        <end position="1439"/>
    </location>
</feature>
<dbReference type="GO" id="GO:0016592">
    <property type="term" value="C:mediator complex"/>
    <property type="evidence" value="ECO:0007669"/>
    <property type="project" value="InterPro"/>
</dbReference>
<feature type="compositionally biased region" description="Acidic residues" evidence="9">
    <location>
        <begin position="882"/>
        <end position="909"/>
    </location>
</feature>
<dbReference type="InterPro" id="IPR021990">
    <property type="entry name" value="Mediator_Med12_LCEWAV"/>
</dbReference>
<dbReference type="Pfam" id="PF09497">
    <property type="entry name" value="Med12"/>
    <property type="match status" value="1"/>
</dbReference>
<dbReference type="RefSeq" id="XP_003287144.1">
    <property type="nucleotide sequence ID" value="XM_003287096.1"/>
</dbReference>
<keyword evidence="12" id="KW-1185">Reference proteome</keyword>
<dbReference type="InParanoid" id="F0ZIB5"/>
<protein>
    <recommendedName>
        <fullName evidence="10">Mediator complex subunit Med12 domain-containing protein</fullName>
    </recommendedName>
</protein>
<evidence type="ECO:0000256" key="1">
    <source>
        <dbReference type="ARBA" id="ARBA00004123"/>
    </source>
</evidence>
<dbReference type="PANTHER" id="PTHR46567">
    <property type="entry name" value="MEDIATOR OF RNA POLYMERASE II TRANSCRIPTION SUBUNIT 12"/>
    <property type="match status" value="1"/>
</dbReference>
<dbReference type="GeneID" id="10500881"/>
<evidence type="ECO:0000256" key="7">
    <source>
        <dbReference type="ARBA" id="ARBA00023242"/>
    </source>
</evidence>
<evidence type="ECO:0000259" key="10">
    <source>
        <dbReference type="SMART" id="SM01281"/>
    </source>
</evidence>
<accession>F0ZIB5</accession>
<feature type="compositionally biased region" description="Polar residues" evidence="9">
    <location>
        <begin position="1403"/>
        <end position="1416"/>
    </location>
</feature>
<proteinExistence type="inferred from homology"/>
<comment type="subcellular location">
    <subcellularLocation>
        <location evidence="1">Nucleus</location>
    </subcellularLocation>
</comment>
<feature type="region of interest" description="Disordered" evidence="9">
    <location>
        <begin position="75"/>
        <end position="95"/>
    </location>
</feature>
<dbReference type="OMA" id="CEWACTS"/>
<feature type="compositionally biased region" description="Low complexity" evidence="9">
    <location>
        <begin position="1379"/>
        <end position="1400"/>
    </location>
</feature>
<organism evidence="11 12">
    <name type="scientific">Dictyostelium purpureum</name>
    <name type="common">Slime mold</name>
    <dbReference type="NCBI Taxonomy" id="5786"/>
    <lineage>
        <taxon>Eukaryota</taxon>
        <taxon>Amoebozoa</taxon>
        <taxon>Evosea</taxon>
        <taxon>Eumycetozoa</taxon>
        <taxon>Dictyostelia</taxon>
        <taxon>Dictyosteliales</taxon>
        <taxon>Dictyosteliaceae</taxon>
        <taxon>Dictyostelium</taxon>
    </lineage>
</organism>
<reference evidence="12" key="1">
    <citation type="journal article" date="2011" name="Genome Biol.">
        <title>Comparative genomics of the social amoebae Dictyostelium discoideum and Dictyostelium purpureum.</title>
        <authorList>
            <consortium name="US DOE Joint Genome Institute (JGI-PGF)"/>
            <person name="Sucgang R."/>
            <person name="Kuo A."/>
            <person name="Tian X."/>
            <person name="Salerno W."/>
            <person name="Parikh A."/>
            <person name="Feasley C.L."/>
            <person name="Dalin E."/>
            <person name="Tu H."/>
            <person name="Huang E."/>
            <person name="Barry K."/>
            <person name="Lindquist E."/>
            <person name="Shapiro H."/>
            <person name="Bruce D."/>
            <person name="Schmutz J."/>
            <person name="Salamov A."/>
            <person name="Fey P."/>
            <person name="Gaudet P."/>
            <person name="Anjard C."/>
            <person name="Babu M.M."/>
            <person name="Basu S."/>
            <person name="Bushmanova Y."/>
            <person name="van der Wel H."/>
            <person name="Katoh-Kurasawa M."/>
            <person name="Dinh C."/>
            <person name="Coutinho P.M."/>
            <person name="Saito T."/>
            <person name="Elias M."/>
            <person name="Schaap P."/>
            <person name="Kay R.R."/>
            <person name="Henrissat B."/>
            <person name="Eichinger L."/>
            <person name="Rivero F."/>
            <person name="Putnam N.H."/>
            <person name="West C.M."/>
            <person name="Loomis W.F."/>
            <person name="Chisholm R.L."/>
            <person name="Shaulsky G."/>
            <person name="Strassmann J.E."/>
            <person name="Queller D.C."/>
            <person name="Kuspa A."/>
            <person name="Grigoriev I.V."/>
        </authorList>
    </citation>
    <scope>NUCLEOTIDE SEQUENCE [LARGE SCALE GENOMIC DNA]</scope>
    <source>
        <strain evidence="12">QSDP1</strain>
    </source>
</reference>
<evidence type="ECO:0000313" key="12">
    <source>
        <dbReference type="Proteomes" id="UP000001064"/>
    </source>
</evidence>
<evidence type="ECO:0000256" key="9">
    <source>
        <dbReference type="SAM" id="MobiDB-lite"/>
    </source>
</evidence>
<evidence type="ECO:0000313" key="11">
    <source>
        <dbReference type="EMBL" id="EGC36329.1"/>
    </source>
</evidence>
<keyword evidence="3" id="KW-0678">Repressor</keyword>
<dbReference type="VEuPathDB" id="AmoebaDB:DICPUDRAFT_78016"/>
<comment type="similarity">
    <text evidence="2">Belongs to the Mediator complex subunit 12 family.</text>
</comment>
<feature type="compositionally biased region" description="Low complexity" evidence="9">
    <location>
        <begin position="1417"/>
        <end position="1439"/>
    </location>
</feature>
<dbReference type="PANTHER" id="PTHR46567:SF1">
    <property type="entry name" value="MEDIATOR OF RNA POLYMERASE II TRANSCRIPTION SUBUNIT 12"/>
    <property type="match status" value="1"/>
</dbReference>
<evidence type="ECO:0000256" key="2">
    <source>
        <dbReference type="ARBA" id="ARBA00010289"/>
    </source>
</evidence>
<sequence length="1859" mass="215764">MNPQQHQQQQPMQVQQPPIQSIPQQVPIAAQQQPQASITQQQQQIRRPGQPPIHQYHSQTQLNRNNGLKKYEIQRPDRKDLGPGLGPPDFYPLDENAEEDTLTQAFILGGFCEIIKHDEFKSSSAIFKNLDFPKAKEQLLQSIYEVEWKKNSTQKTQQNLPTMNKNANKRAVPEQKAWSASHRESWVLKLAGNEPLQKLASSVPHGYKGETLLKMFLDNQVPLVRATWYTKIVYGNMPKHKTVEPSNDWTKTIVQSLFALIRNTTIESNTKKPLQQQQPNAVTNSYTGILYIERLIKWNFTEGLLNRDLFLSMLIDHLNETDRPEEAVLISSLLLQYSDTLILSTYHSLKFLTKAYEKLIKITASPQHLSVSSSSKHHQPQQPIQPVQPITQATQLNLQMSPPNQRIYSMLSIIAKQISMNLPDTFMSFKNFKELLYLIYPQIIINKIEYNQLMFQNNLKFTVSPEFKWISKYYSEINKIQQQQQQQQSQNKNQFPNNILNQRYKGLNYSDLIKSLDKFYIGYDLRLLYQEIFNDNHISLEDDKEKILLICEWACTSSRNYPFTFLSACSLLKIYERNLLIKFNNLNHPLQNILVQFLETFKPNSIELNKIWFFFSELIRNEIFSQNSYARYIISRGILEETDYLSSKNYNGINQHTDNSSNNKNNQYHKIYLREFPIFNKNDFPSFEIHQQRNQRRTILFPNASKSQEEINNMEQVRNSIKSFVLDIYNLDFNNTLDKILIKLRSLSYYSQISLTEWLSLCIRLNFNNNNLNNNELSNNINLTKGFRRFSFPITKPYIEKIFLLMESISNYHSILQCLLVFWNHWNLAKDLQSFIFYTTYRLELSFITSDQFITLLDTIYKKVVKSSTKGDDDDFKNRDGDEMEDDADEQSDQEDDDGEDEDNDEDDDQKMKETQESMAIDSEGNNNNNICGKTYVESYLYHIIKKYQSIKSVSTWLKRSNINCKFKKDFNNINNINNNIDKNEINNDCKEIINKALNNNIEQQEKEQETIEEQLKWLDDQLNSNDNINSYLNELKVKYTDSLQQYHKELYLELLNTILNFNLNENNFLLFIKQQMVLSQIICQFSIVIPFSITNEKELFLNELKNYLQVNLDNGSIGNEDDKGFLKIIVFLISLVLNQYCDIYSIVVYSILPLLQSNQVVESNANVLFLIRAVQILLCNDITYLSSMVLCDSQGDNNKIKASIDHLSIRLKMMNKSKVSTYLEIFQTFCKLYNHYEPLSNPSNSSTHLKTFQNICSILTDPDSKFIFLSENSIEKIKELNLNPIETRYLFYLILGNVRHQQQEEEEMKQEQQDSRIIIEYEPLKLENCLNYSFKVIDSTLTNSSNCYWNIYLSYIGLKLLLDEWKTLPLLTMIQSPSTTTTATTTNTNSSTPMSTTPPVKSPNQSPLLQSTDLLNSNNNSKANGNTTPTNNIITSPSNNCETFSPESIITQFILLHFEENRGWERVFIYEDIFLLFPQVRNELIKITVSILESQYQESSFDQPLVNLPLINHIKQNLPINNLLKQQPQKYSYILNRPQSNTTSDSSDELKRLDNLMFQESFTDIIIHILSTFEDSSNIVSCFILSIFKQLSLFFQFSKPFDVINLEHSLSETIIQSIVVRITFLITQIKITKSIVKSSNQKLEEVSILLLNLLSKFIIQSEDEFNLFDPILTILDLLISDKFEQPTPLPPPQQQQQNDQKNSIKKKLHELYQKIKSNFPLTLQNKLEKQLSFLTSNPSPPPFTIIHPACLIACNVSSTSSSANLNTFTPPLGSAQPSTPPLSSTQPVQSIQTPQLVSNIQDLKSTFTQMDPWTLLEDYSETPLSPSIYGGIKIERKELTYIKSTFPSKNSGGSKRTN</sequence>
<feature type="compositionally biased region" description="Low complexity" evidence="9">
    <location>
        <begin position="1"/>
        <end position="55"/>
    </location>
</feature>
<name>F0ZIB5_DICPU</name>
<evidence type="ECO:0000256" key="4">
    <source>
        <dbReference type="ARBA" id="ARBA00023015"/>
    </source>
</evidence>
<evidence type="ECO:0000256" key="5">
    <source>
        <dbReference type="ARBA" id="ARBA00023159"/>
    </source>
</evidence>
<dbReference type="Pfam" id="PF12145">
    <property type="entry name" value="Med12-LCEWAV"/>
    <property type="match status" value="1"/>
</dbReference>
<dbReference type="OrthoDB" id="20828at2759"/>
<feature type="region of interest" description="Disordered" evidence="9">
    <location>
        <begin position="1"/>
        <end position="57"/>
    </location>
</feature>
<dbReference type="EMBL" id="GL871030">
    <property type="protein sequence ID" value="EGC36329.1"/>
    <property type="molecule type" value="Genomic_DNA"/>
</dbReference>
<dbReference type="SMART" id="SM01281">
    <property type="entry name" value="Med12"/>
    <property type="match status" value="1"/>
</dbReference>
<dbReference type="GO" id="GO:0003712">
    <property type="term" value="F:transcription coregulator activity"/>
    <property type="evidence" value="ECO:0007669"/>
    <property type="project" value="InterPro"/>
</dbReference>
<dbReference type="Proteomes" id="UP000001064">
    <property type="component" value="Unassembled WGS sequence"/>
</dbReference>
<dbReference type="InterPro" id="IPR019035">
    <property type="entry name" value="Mediator_Med12"/>
</dbReference>
<feature type="region of interest" description="Disordered" evidence="9">
    <location>
        <begin position="868"/>
        <end position="914"/>
    </location>
</feature>
<evidence type="ECO:0000256" key="3">
    <source>
        <dbReference type="ARBA" id="ARBA00022491"/>
    </source>
</evidence>
<keyword evidence="4" id="KW-0805">Transcription regulation</keyword>
<gene>
    <name evidence="11" type="ORF">DICPUDRAFT_78016</name>
</gene>
<keyword evidence="8" id="KW-0175">Coiled coil</keyword>
<feature type="domain" description="Mediator complex subunit Med12" evidence="10">
    <location>
        <begin position="169"/>
        <end position="231"/>
    </location>
</feature>
<dbReference type="KEGG" id="dpp:DICPUDRAFT_78016"/>
<feature type="coiled-coil region" evidence="8">
    <location>
        <begin position="988"/>
        <end position="1022"/>
    </location>
</feature>
<dbReference type="STRING" id="5786.F0ZIB5"/>
<evidence type="ECO:0000256" key="8">
    <source>
        <dbReference type="SAM" id="Coils"/>
    </source>
</evidence>
<keyword evidence="6" id="KW-0804">Transcription</keyword>
<dbReference type="FunCoup" id="F0ZIB5">
    <property type="interactions" value="481"/>
</dbReference>
<evidence type="ECO:0000256" key="6">
    <source>
        <dbReference type="ARBA" id="ARBA00023163"/>
    </source>
</evidence>
<keyword evidence="7" id="KW-0539">Nucleus</keyword>